<sequence length="440" mass="48651">MRLTSLVSQLGTLGEVIKEETVVAKYLRVMPSRYAHVAVAIETMLDLDALFIEDVTGRLKAVEDRPEAPTAQGEGPKGQLLLTKEEWTARMKEKQRGDAGSSSSRGCGRRRGKPRRKAGTGEPKEEGGKAVAKDKCLNCGKFGHWARNCRAPRRREQANLAQEEEEEPALLLARSCSAEEEAEEPALLTAQACALDSKAEEAKHAPVRLEKPRAQVHLGKEEGDEEAAERWYLDSSASNHMTGSRGAFSELDTSITGTVKFGDNSLVDIAGLGAILFSCSNGGHRALTGVYYIPRLRSNIVSLGQLDERGCKVLIDDGVLRIRDREQKLLAKVSRSRNRLYVMKLTIARPVCLAARHEEVAWCWHARFGHLSFDALGRMARKGLVRGLPAIEHVSELCDNCLAGKQRRAPFPKTASYRAQDPLELVRRPMRANQACHARR</sequence>
<name>A0AAQ3UHT2_PASNO</name>
<dbReference type="InterPro" id="IPR025724">
    <property type="entry name" value="GAG-pre-integrase_dom"/>
</dbReference>
<dbReference type="PROSITE" id="PS50158">
    <property type="entry name" value="ZF_CCHC"/>
    <property type="match status" value="1"/>
</dbReference>
<reference evidence="4 5" key="1">
    <citation type="submission" date="2024-02" db="EMBL/GenBank/DDBJ databases">
        <title>High-quality chromosome-scale genome assembly of Pensacola bahiagrass (Paspalum notatum Flugge var. saurae).</title>
        <authorList>
            <person name="Vega J.M."/>
            <person name="Podio M."/>
            <person name="Orjuela J."/>
            <person name="Siena L.A."/>
            <person name="Pessino S.C."/>
            <person name="Combes M.C."/>
            <person name="Mariac C."/>
            <person name="Albertini E."/>
            <person name="Pupilli F."/>
            <person name="Ortiz J.P.A."/>
            <person name="Leblanc O."/>
        </authorList>
    </citation>
    <scope>NUCLEOTIDE SEQUENCE [LARGE SCALE GENOMIC DNA]</scope>
    <source>
        <strain evidence="4">R1</strain>
        <tissue evidence="4">Leaf</tissue>
    </source>
</reference>
<dbReference type="Pfam" id="PF14223">
    <property type="entry name" value="Retrotran_gag_2"/>
    <property type="match status" value="1"/>
</dbReference>
<feature type="compositionally biased region" description="Basic residues" evidence="2">
    <location>
        <begin position="107"/>
        <end position="118"/>
    </location>
</feature>
<dbReference type="SMART" id="SM00343">
    <property type="entry name" value="ZnF_C2HC"/>
    <property type="match status" value="1"/>
</dbReference>
<keyword evidence="5" id="KW-1185">Reference proteome</keyword>
<dbReference type="GO" id="GO:0008270">
    <property type="term" value="F:zinc ion binding"/>
    <property type="evidence" value="ECO:0007669"/>
    <property type="project" value="UniProtKB-KW"/>
</dbReference>
<proteinExistence type="predicted"/>
<feature type="region of interest" description="Disordered" evidence="2">
    <location>
        <begin position="63"/>
        <end position="82"/>
    </location>
</feature>
<dbReference type="SUPFAM" id="SSF57756">
    <property type="entry name" value="Retrovirus zinc finger-like domains"/>
    <property type="match status" value="1"/>
</dbReference>
<dbReference type="Pfam" id="PF22936">
    <property type="entry name" value="Pol_BBD"/>
    <property type="match status" value="1"/>
</dbReference>
<gene>
    <name evidence="4" type="ORF">U9M48_038550</name>
</gene>
<dbReference type="PANTHER" id="PTHR47592">
    <property type="entry name" value="PBF68 PROTEIN"/>
    <property type="match status" value="1"/>
</dbReference>
<keyword evidence="1" id="KW-0862">Zinc</keyword>
<evidence type="ECO:0000259" key="3">
    <source>
        <dbReference type="PROSITE" id="PS50158"/>
    </source>
</evidence>
<feature type="region of interest" description="Disordered" evidence="2">
    <location>
        <begin position="91"/>
        <end position="130"/>
    </location>
</feature>
<evidence type="ECO:0000313" key="5">
    <source>
        <dbReference type="Proteomes" id="UP001341281"/>
    </source>
</evidence>
<keyword evidence="1" id="KW-0863">Zinc-finger</keyword>
<protein>
    <recommendedName>
        <fullName evidence="3">CCHC-type domain-containing protein</fullName>
    </recommendedName>
</protein>
<dbReference type="EMBL" id="CP144753">
    <property type="protein sequence ID" value="WVZ92490.1"/>
    <property type="molecule type" value="Genomic_DNA"/>
</dbReference>
<accession>A0AAQ3UHT2</accession>
<evidence type="ECO:0000256" key="1">
    <source>
        <dbReference type="PROSITE-ProRule" id="PRU00047"/>
    </source>
</evidence>
<dbReference type="PANTHER" id="PTHR47592:SF27">
    <property type="entry name" value="OS08G0421700 PROTEIN"/>
    <property type="match status" value="1"/>
</dbReference>
<dbReference type="Pfam" id="PF13976">
    <property type="entry name" value="gag_pre-integrs"/>
    <property type="match status" value="1"/>
</dbReference>
<evidence type="ECO:0000256" key="2">
    <source>
        <dbReference type="SAM" id="MobiDB-lite"/>
    </source>
</evidence>
<dbReference type="GO" id="GO:0003676">
    <property type="term" value="F:nucleic acid binding"/>
    <property type="evidence" value="ECO:0007669"/>
    <property type="project" value="InterPro"/>
</dbReference>
<keyword evidence="1" id="KW-0479">Metal-binding</keyword>
<dbReference type="Pfam" id="PF00098">
    <property type="entry name" value="zf-CCHC"/>
    <property type="match status" value="1"/>
</dbReference>
<dbReference type="InterPro" id="IPR001878">
    <property type="entry name" value="Znf_CCHC"/>
</dbReference>
<dbReference type="Gene3D" id="4.10.60.10">
    <property type="entry name" value="Zinc finger, CCHC-type"/>
    <property type="match status" value="1"/>
</dbReference>
<organism evidence="4 5">
    <name type="scientific">Paspalum notatum var. saurae</name>
    <dbReference type="NCBI Taxonomy" id="547442"/>
    <lineage>
        <taxon>Eukaryota</taxon>
        <taxon>Viridiplantae</taxon>
        <taxon>Streptophyta</taxon>
        <taxon>Embryophyta</taxon>
        <taxon>Tracheophyta</taxon>
        <taxon>Spermatophyta</taxon>
        <taxon>Magnoliopsida</taxon>
        <taxon>Liliopsida</taxon>
        <taxon>Poales</taxon>
        <taxon>Poaceae</taxon>
        <taxon>PACMAD clade</taxon>
        <taxon>Panicoideae</taxon>
        <taxon>Andropogonodae</taxon>
        <taxon>Paspaleae</taxon>
        <taxon>Paspalinae</taxon>
        <taxon>Paspalum</taxon>
    </lineage>
</organism>
<feature type="domain" description="CCHC-type" evidence="3">
    <location>
        <begin position="135"/>
        <end position="150"/>
    </location>
</feature>
<dbReference type="InterPro" id="IPR036875">
    <property type="entry name" value="Znf_CCHC_sf"/>
</dbReference>
<dbReference type="Proteomes" id="UP001341281">
    <property type="component" value="Chromosome 09"/>
</dbReference>
<dbReference type="AlphaFoldDB" id="A0AAQ3UHT2"/>
<dbReference type="InterPro" id="IPR054722">
    <property type="entry name" value="PolX-like_BBD"/>
</dbReference>
<evidence type="ECO:0000313" key="4">
    <source>
        <dbReference type="EMBL" id="WVZ92490.1"/>
    </source>
</evidence>